<gene>
    <name evidence="2" type="ORF">RG963_15240</name>
</gene>
<evidence type="ECO:0000313" key="3">
    <source>
        <dbReference type="Proteomes" id="UP001246244"/>
    </source>
</evidence>
<feature type="compositionally biased region" description="Low complexity" evidence="1">
    <location>
        <begin position="9"/>
        <end position="19"/>
    </location>
</feature>
<dbReference type="Proteomes" id="UP001246244">
    <property type="component" value="Unassembled WGS sequence"/>
</dbReference>
<proteinExistence type="predicted"/>
<organism evidence="2 3">
    <name type="scientific">Methanosarcina baikalica</name>
    <dbReference type="NCBI Taxonomy" id="3073890"/>
    <lineage>
        <taxon>Archaea</taxon>
        <taxon>Methanobacteriati</taxon>
        <taxon>Methanobacteriota</taxon>
        <taxon>Stenosarchaea group</taxon>
        <taxon>Methanomicrobia</taxon>
        <taxon>Methanosarcinales</taxon>
        <taxon>Methanosarcinaceae</taxon>
        <taxon>Methanosarcina</taxon>
    </lineage>
</organism>
<name>A0ABU2D545_9EURY</name>
<evidence type="ECO:0000313" key="2">
    <source>
        <dbReference type="EMBL" id="MDR7667104.1"/>
    </source>
</evidence>
<comment type="caution">
    <text evidence="2">The sequence shown here is derived from an EMBL/GenBank/DDBJ whole genome shotgun (WGS) entry which is preliminary data.</text>
</comment>
<dbReference type="EMBL" id="JAVKPK010000091">
    <property type="protein sequence ID" value="MDR7667104.1"/>
    <property type="molecule type" value="Genomic_DNA"/>
</dbReference>
<protein>
    <submittedName>
        <fullName evidence="2">Uncharacterized protein</fullName>
    </submittedName>
</protein>
<keyword evidence="3" id="KW-1185">Reference proteome</keyword>
<reference evidence="3" key="1">
    <citation type="submission" date="2023-07" db="EMBL/GenBank/DDBJ databases">
        <title>Whole-genome sequencing of a new Methanosarcina sp. Z-7115.</title>
        <authorList>
            <person name="Zhilina T.N."/>
            <person name="Merkel A.Y."/>
        </authorList>
    </citation>
    <scope>NUCLEOTIDE SEQUENCE [LARGE SCALE GENOMIC DNA]</scope>
    <source>
        <strain evidence="3">Z-7115</strain>
    </source>
</reference>
<sequence length="169" mass="18293">MTIHIAMNSSSKSENSTLSPHLSDSVAHKNREKAIAGKITPTYESATFSRPPLDQLNGILPDFNRRLSPERDLGLSPLGHSRLSPETLPRLVSNACMGIEAAFPETVPEATEIPKGFEIKPDLAGRTLTGARIGSLALSPDLPIAPLASRLVTFRQAEEGLKESEKDRK</sequence>
<evidence type="ECO:0000256" key="1">
    <source>
        <dbReference type="SAM" id="MobiDB-lite"/>
    </source>
</evidence>
<feature type="region of interest" description="Disordered" evidence="1">
    <location>
        <begin position="1"/>
        <end position="30"/>
    </location>
</feature>
<dbReference type="RefSeq" id="WP_310577133.1">
    <property type="nucleotide sequence ID" value="NZ_JAVKPK010000091.1"/>
</dbReference>
<accession>A0ABU2D545</accession>